<evidence type="ECO:0000256" key="1">
    <source>
        <dbReference type="SAM" id="Phobius"/>
    </source>
</evidence>
<organism evidence="2">
    <name type="scientific">viral metagenome</name>
    <dbReference type="NCBI Taxonomy" id="1070528"/>
    <lineage>
        <taxon>unclassified sequences</taxon>
        <taxon>metagenomes</taxon>
        <taxon>organismal metagenomes</taxon>
    </lineage>
</organism>
<keyword evidence="1" id="KW-0812">Transmembrane</keyword>
<reference evidence="2" key="1">
    <citation type="submission" date="2020-03" db="EMBL/GenBank/DDBJ databases">
        <title>The deep terrestrial virosphere.</title>
        <authorList>
            <person name="Holmfeldt K."/>
            <person name="Nilsson E."/>
            <person name="Simone D."/>
            <person name="Lopez-Fernandez M."/>
            <person name="Wu X."/>
            <person name="de Brujin I."/>
            <person name="Lundin D."/>
            <person name="Andersson A."/>
            <person name="Bertilsson S."/>
            <person name="Dopson M."/>
        </authorList>
    </citation>
    <scope>NUCLEOTIDE SEQUENCE</scope>
    <source>
        <strain evidence="2">TM448A06208</strain>
    </source>
</reference>
<name>A0A6H2A591_9ZZZZ</name>
<gene>
    <name evidence="2" type="ORF">TM448A06208_0005</name>
</gene>
<protein>
    <submittedName>
        <fullName evidence="2">Uncharacterized protein</fullName>
    </submittedName>
</protein>
<keyword evidence="1" id="KW-0472">Membrane</keyword>
<dbReference type="AlphaFoldDB" id="A0A6H2A591"/>
<feature type="transmembrane region" description="Helical" evidence="1">
    <location>
        <begin position="12"/>
        <end position="29"/>
    </location>
</feature>
<accession>A0A6H2A591</accession>
<proteinExistence type="predicted"/>
<evidence type="ECO:0000313" key="2">
    <source>
        <dbReference type="EMBL" id="QJA54938.1"/>
    </source>
</evidence>
<keyword evidence="1" id="KW-1133">Transmembrane helix</keyword>
<dbReference type="EMBL" id="MT144552">
    <property type="protein sequence ID" value="QJA54938.1"/>
    <property type="molecule type" value="Genomic_DNA"/>
</dbReference>
<sequence>MKPREETGRYRIYFRIPFTIYFLCYDMTLRKYVLMRKVWNEEWCHYMWKKI</sequence>